<gene>
    <name evidence="7" type="ORF">GCM10011487_70440</name>
</gene>
<dbReference type="EMBL" id="BLJN01000018">
    <property type="protein sequence ID" value="GFE85044.1"/>
    <property type="molecule type" value="Genomic_DNA"/>
</dbReference>
<dbReference type="GO" id="GO:0006310">
    <property type="term" value="P:DNA recombination"/>
    <property type="evidence" value="ECO:0007669"/>
    <property type="project" value="UniProtKB-KW"/>
</dbReference>
<dbReference type="Pfam" id="PF00665">
    <property type="entry name" value="rve"/>
    <property type="match status" value="1"/>
</dbReference>
<keyword evidence="3" id="KW-0238">DNA-binding</keyword>
<evidence type="ECO:0000256" key="3">
    <source>
        <dbReference type="ARBA" id="ARBA00023125"/>
    </source>
</evidence>
<dbReference type="InterPro" id="IPR017894">
    <property type="entry name" value="HTH_IS21_transposase_type"/>
</dbReference>
<evidence type="ECO:0000259" key="5">
    <source>
        <dbReference type="PROSITE" id="PS50531"/>
    </source>
</evidence>
<dbReference type="NCBIfam" id="NF033546">
    <property type="entry name" value="transpos_IS21"/>
    <property type="match status" value="1"/>
</dbReference>
<accession>A0A829YNK1</accession>
<dbReference type="Gene3D" id="1.10.10.60">
    <property type="entry name" value="Homeodomain-like"/>
    <property type="match status" value="1"/>
</dbReference>
<evidence type="ECO:0000256" key="4">
    <source>
        <dbReference type="ARBA" id="ARBA00023172"/>
    </source>
</evidence>
<dbReference type="PANTHER" id="PTHR35004:SF6">
    <property type="entry name" value="TRANSPOSASE"/>
    <property type="match status" value="1"/>
</dbReference>
<dbReference type="Proteomes" id="UP000445000">
    <property type="component" value="Unassembled WGS sequence"/>
</dbReference>
<name>A0A829YNK1_9GAMM</name>
<dbReference type="AlphaFoldDB" id="A0A829YNK1"/>
<proteinExistence type="inferred from homology"/>
<dbReference type="InterPro" id="IPR012337">
    <property type="entry name" value="RNaseH-like_sf"/>
</dbReference>
<dbReference type="PANTHER" id="PTHR35004">
    <property type="entry name" value="TRANSPOSASE RV3428C-RELATED"/>
    <property type="match status" value="1"/>
</dbReference>
<comment type="caution">
    <text evidence="7">The sequence shown here is derived from an EMBL/GenBank/DDBJ whole genome shotgun (WGS) entry which is preliminary data.</text>
</comment>
<dbReference type="PROSITE" id="PS50531">
    <property type="entry name" value="HTH_IS21"/>
    <property type="match status" value="1"/>
</dbReference>
<dbReference type="InterPro" id="IPR036397">
    <property type="entry name" value="RNaseH_sf"/>
</dbReference>
<dbReference type="SUPFAM" id="SSF53098">
    <property type="entry name" value="Ribonuclease H-like"/>
    <property type="match status" value="1"/>
</dbReference>
<keyword evidence="2" id="KW-0815">Transposition</keyword>
<reference evidence="8" key="1">
    <citation type="submission" date="2020-01" db="EMBL/GenBank/DDBJ databases">
        <title>'Steroidobacter agaridevorans' sp. nov., agar-degrading bacteria isolated from rhizosphere soils.</title>
        <authorList>
            <person name="Ikenaga M."/>
            <person name="Kataoka M."/>
            <person name="Murouchi A."/>
            <person name="Katsuragi S."/>
            <person name="Sakai M."/>
        </authorList>
    </citation>
    <scope>NUCLEOTIDE SEQUENCE [LARGE SCALE GENOMIC DNA]</scope>
    <source>
        <strain evidence="8">YU21-B</strain>
    </source>
</reference>
<feature type="domain" description="Integrase catalytic" evidence="6">
    <location>
        <begin position="113"/>
        <end position="293"/>
    </location>
</feature>
<keyword evidence="4" id="KW-0233">DNA recombination</keyword>
<comment type="similarity">
    <text evidence="1">Belongs to the transposase IS21/IS408/IS1162 family.</text>
</comment>
<sequence length="336" mass="37930">MLTQEQAVEIRVLERQGRSIRQIMRDTGLSRNTVRKYLRGGKVEYGPREPRACKLDPYKSYLLERIEQARPDWIPATVLMREIGAMGYSGGISQLKAYLRAFKVVRADPVVRFETAPGQQMQADFTTIRRGRDRLLAFVATLGFSRATFVRFTCTEQFEDWRDGLIAAFDYFGGVPREVLFDNTKTVIIERDGYGPGLHRWHAGMLELARDCGFQLRVCRPYRACTKGKVERFNGYLKGSFLVPLAATLRAGGLQLDVDTANREVLRWLNEVANTRIHATTGVQPCVRLIEDRAQLSALPSRTMQSSPAISPASVVPFESLQHPLSVYQALLENAA</sequence>
<dbReference type="PROSITE" id="PS50994">
    <property type="entry name" value="INTEGRASE"/>
    <property type="match status" value="1"/>
</dbReference>
<dbReference type="InterPro" id="IPR001584">
    <property type="entry name" value="Integrase_cat-core"/>
</dbReference>
<feature type="domain" description="HTH IS21-type" evidence="5">
    <location>
        <begin position="5"/>
        <end position="66"/>
    </location>
</feature>
<evidence type="ECO:0000313" key="7">
    <source>
        <dbReference type="EMBL" id="GFE85044.1"/>
    </source>
</evidence>
<evidence type="ECO:0000259" key="6">
    <source>
        <dbReference type="PROSITE" id="PS50994"/>
    </source>
</evidence>
<keyword evidence="8" id="KW-1185">Reference proteome</keyword>
<dbReference type="GO" id="GO:0032196">
    <property type="term" value="P:transposition"/>
    <property type="evidence" value="ECO:0007669"/>
    <property type="project" value="UniProtKB-KW"/>
</dbReference>
<evidence type="ECO:0000256" key="1">
    <source>
        <dbReference type="ARBA" id="ARBA00009277"/>
    </source>
</evidence>
<dbReference type="RefSeq" id="WP_161816611.1">
    <property type="nucleotide sequence ID" value="NZ_BLJN01000018.1"/>
</dbReference>
<dbReference type="GO" id="GO:0015074">
    <property type="term" value="P:DNA integration"/>
    <property type="evidence" value="ECO:0007669"/>
    <property type="project" value="InterPro"/>
</dbReference>
<protein>
    <submittedName>
        <fullName evidence="7">IS21 family transposase</fullName>
    </submittedName>
</protein>
<dbReference type="GO" id="GO:0003677">
    <property type="term" value="F:DNA binding"/>
    <property type="evidence" value="ECO:0007669"/>
    <property type="project" value="UniProtKB-KW"/>
</dbReference>
<organism evidence="7 8">
    <name type="scientific">Steroidobacter agaridevorans</name>
    <dbReference type="NCBI Taxonomy" id="2695856"/>
    <lineage>
        <taxon>Bacteria</taxon>
        <taxon>Pseudomonadati</taxon>
        <taxon>Pseudomonadota</taxon>
        <taxon>Gammaproteobacteria</taxon>
        <taxon>Steroidobacterales</taxon>
        <taxon>Steroidobacteraceae</taxon>
        <taxon>Steroidobacter</taxon>
    </lineage>
</organism>
<evidence type="ECO:0000256" key="2">
    <source>
        <dbReference type="ARBA" id="ARBA00022578"/>
    </source>
</evidence>
<evidence type="ECO:0000313" key="8">
    <source>
        <dbReference type="Proteomes" id="UP000445000"/>
    </source>
</evidence>
<dbReference type="Gene3D" id="3.30.420.10">
    <property type="entry name" value="Ribonuclease H-like superfamily/Ribonuclease H"/>
    <property type="match status" value="1"/>
</dbReference>